<dbReference type="RefSeq" id="WP_117382730.1">
    <property type="nucleotide sequence ID" value="NZ_QWDE01000001.1"/>
</dbReference>
<dbReference type="Pfam" id="PF00072">
    <property type="entry name" value="Response_reg"/>
    <property type="match status" value="1"/>
</dbReference>
<name>A0A3E2NXU1_9SPHI</name>
<dbReference type="PANTHER" id="PTHR44591:SF14">
    <property type="entry name" value="PROTEIN PILG"/>
    <property type="match status" value="1"/>
</dbReference>
<dbReference type="OrthoDB" id="710898at2"/>
<dbReference type="AlphaFoldDB" id="A0A3E2NXU1"/>
<keyword evidence="1 3" id="KW-0597">Phosphoprotein</keyword>
<dbReference type="SUPFAM" id="SSF52172">
    <property type="entry name" value="CheY-like"/>
    <property type="match status" value="1"/>
</dbReference>
<accession>A0A3E2NXU1</accession>
<dbReference type="InterPro" id="IPR011006">
    <property type="entry name" value="CheY-like_superfamily"/>
</dbReference>
<evidence type="ECO:0000256" key="2">
    <source>
        <dbReference type="ARBA" id="ARBA00023012"/>
    </source>
</evidence>
<dbReference type="PANTHER" id="PTHR44591">
    <property type="entry name" value="STRESS RESPONSE REGULATOR PROTEIN 1"/>
    <property type="match status" value="1"/>
</dbReference>
<proteinExistence type="predicted"/>
<dbReference type="SMART" id="SM00448">
    <property type="entry name" value="REC"/>
    <property type="match status" value="1"/>
</dbReference>
<dbReference type="PROSITE" id="PS50110">
    <property type="entry name" value="RESPONSE_REGULATORY"/>
    <property type="match status" value="1"/>
</dbReference>
<dbReference type="Gene3D" id="3.40.50.2300">
    <property type="match status" value="1"/>
</dbReference>
<dbReference type="InterPro" id="IPR001789">
    <property type="entry name" value="Sig_transdc_resp-reg_receiver"/>
</dbReference>
<dbReference type="Proteomes" id="UP000260823">
    <property type="component" value="Unassembled WGS sequence"/>
</dbReference>
<dbReference type="CDD" id="cd00156">
    <property type="entry name" value="REC"/>
    <property type="match status" value="1"/>
</dbReference>
<dbReference type="EMBL" id="QWDE01000001">
    <property type="protein sequence ID" value="RFZ85834.1"/>
    <property type="molecule type" value="Genomic_DNA"/>
</dbReference>
<evidence type="ECO:0000256" key="1">
    <source>
        <dbReference type="ARBA" id="ARBA00022553"/>
    </source>
</evidence>
<evidence type="ECO:0000313" key="6">
    <source>
        <dbReference type="Proteomes" id="UP000260823"/>
    </source>
</evidence>
<organism evidence="5 6">
    <name type="scientific">Mucilaginibacter terrenus</name>
    <dbReference type="NCBI Taxonomy" id="2482727"/>
    <lineage>
        <taxon>Bacteria</taxon>
        <taxon>Pseudomonadati</taxon>
        <taxon>Bacteroidota</taxon>
        <taxon>Sphingobacteriia</taxon>
        <taxon>Sphingobacteriales</taxon>
        <taxon>Sphingobacteriaceae</taxon>
        <taxon>Mucilaginibacter</taxon>
    </lineage>
</organism>
<reference evidence="5 6" key="1">
    <citation type="submission" date="2018-08" db="EMBL/GenBank/DDBJ databases">
        <title>Mucilaginibacter terrae sp. nov., isolated from manganese diggings.</title>
        <authorList>
            <person name="Huang Y."/>
            <person name="Zhou Z."/>
        </authorList>
    </citation>
    <scope>NUCLEOTIDE SEQUENCE [LARGE SCALE GENOMIC DNA]</scope>
    <source>
        <strain evidence="5 6">ZH6</strain>
    </source>
</reference>
<protein>
    <submittedName>
        <fullName evidence="5">Response regulator</fullName>
    </submittedName>
</protein>
<comment type="caution">
    <text evidence="5">The sequence shown here is derived from an EMBL/GenBank/DDBJ whole genome shotgun (WGS) entry which is preliminary data.</text>
</comment>
<feature type="modified residue" description="4-aspartylphosphate" evidence="3">
    <location>
        <position position="52"/>
    </location>
</feature>
<gene>
    <name evidence="5" type="ORF">DYU05_09650</name>
</gene>
<evidence type="ECO:0000259" key="4">
    <source>
        <dbReference type="PROSITE" id="PS50110"/>
    </source>
</evidence>
<sequence length="120" mass="13317">MAKRILIIDDDEDILEILNIVFQDEGYDVVVSNTSEAADHISVIHPDIVLLDVRIKGSTKNGLQICAEIKSLYPDLKLPVILVSGEHDLASLAKQCGADGFIPKPFDIFKMTMQVNKHLM</sequence>
<dbReference type="GO" id="GO:0000160">
    <property type="term" value="P:phosphorelay signal transduction system"/>
    <property type="evidence" value="ECO:0007669"/>
    <property type="project" value="UniProtKB-KW"/>
</dbReference>
<keyword evidence="6" id="KW-1185">Reference proteome</keyword>
<feature type="domain" description="Response regulatory" evidence="4">
    <location>
        <begin position="4"/>
        <end position="119"/>
    </location>
</feature>
<dbReference type="InterPro" id="IPR050595">
    <property type="entry name" value="Bact_response_regulator"/>
</dbReference>
<evidence type="ECO:0000256" key="3">
    <source>
        <dbReference type="PROSITE-ProRule" id="PRU00169"/>
    </source>
</evidence>
<evidence type="ECO:0000313" key="5">
    <source>
        <dbReference type="EMBL" id="RFZ85834.1"/>
    </source>
</evidence>
<keyword evidence="2" id="KW-0902">Two-component regulatory system</keyword>